<reference evidence="1" key="1">
    <citation type="submission" date="2012-05" db="EMBL/GenBank/DDBJ databases">
        <authorList>
            <person name="Krishnakumar V."/>
            <person name="Cheung F."/>
            <person name="Xiao Y."/>
            <person name="Chan A."/>
            <person name="Moskal W.A."/>
            <person name="Town C.D."/>
        </authorList>
    </citation>
    <scope>NUCLEOTIDE SEQUENCE</scope>
</reference>
<dbReference type="EMBL" id="BT146592">
    <property type="protein sequence ID" value="AFK46386.1"/>
    <property type="molecule type" value="mRNA"/>
</dbReference>
<evidence type="ECO:0000313" key="1">
    <source>
        <dbReference type="EMBL" id="AFK46386.1"/>
    </source>
</evidence>
<proteinExistence type="evidence at transcript level"/>
<protein>
    <submittedName>
        <fullName evidence="1">Uncharacterized protein</fullName>
    </submittedName>
</protein>
<organism evidence="1">
    <name type="scientific">Lotus japonicus</name>
    <name type="common">Lotus corniculatus var. japonicus</name>
    <dbReference type="NCBI Taxonomy" id="34305"/>
    <lineage>
        <taxon>Eukaryota</taxon>
        <taxon>Viridiplantae</taxon>
        <taxon>Streptophyta</taxon>
        <taxon>Embryophyta</taxon>
        <taxon>Tracheophyta</taxon>
        <taxon>Spermatophyta</taxon>
        <taxon>Magnoliopsida</taxon>
        <taxon>eudicotyledons</taxon>
        <taxon>Gunneridae</taxon>
        <taxon>Pentapetalae</taxon>
        <taxon>rosids</taxon>
        <taxon>fabids</taxon>
        <taxon>Fabales</taxon>
        <taxon>Fabaceae</taxon>
        <taxon>Papilionoideae</taxon>
        <taxon>50 kb inversion clade</taxon>
        <taxon>NPAAA clade</taxon>
        <taxon>Hologalegina</taxon>
        <taxon>robinioid clade</taxon>
        <taxon>Loteae</taxon>
        <taxon>Lotus</taxon>
    </lineage>
</organism>
<dbReference type="AlphaFoldDB" id="I3T1J4"/>
<accession>I3T1J4</accession>
<sequence length="63" mass="6967">MMKSASGSKFASSCFQIVLTFWLPYPFWELAFHPCSGNSQSPVRRVIKSTCCSKSTKASSDVI</sequence>
<name>I3T1J4_LOTJA</name>